<dbReference type="InterPro" id="IPR050982">
    <property type="entry name" value="Auxin_biosynth/cation_transpt"/>
</dbReference>
<dbReference type="PANTHER" id="PTHR43539">
    <property type="entry name" value="FLAVIN-BINDING MONOOXYGENASE-LIKE PROTEIN (AFU_ORTHOLOGUE AFUA_4G09220)"/>
    <property type="match status" value="1"/>
</dbReference>
<proteinExistence type="predicted"/>
<gene>
    <name evidence="2" type="ORF">FHR33_000982</name>
</gene>
<dbReference type="GeneID" id="95387574"/>
<evidence type="ECO:0000313" key="2">
    <source>
        <dbReference type="EMBL" id="MBB3725122.1"/>
    </source>
</evidence>
<dbReference type="Gene3D" id="3.50.50.60">
    <property type="entry name" value="FAD/NAD(P)-binding domain"/>
    <property type="match status" value="1"/>
</dbReference>
<dbReference type="PRINTS" id="PR00469">
    <property type="entry name" value="PNDRDTASEII"/>
</dbReference>
<dbReference type="PANTHER" id="PTHR43539:SF78">
    <property type="entry name" value="FLAVIN-CONTAINING MONOOXYGENASE"/>
    <property type="match status" value="1"/>
</dbReference>
<dbReference type="InterPro" id="IPR036188">
    <property type="entry name" value="FAD/NAD-bd_sf"/>
</dbReference>
<sequence length="360" mass="38405">MNVKRTDVVVIGAGQAGLSSAYFLARYGLDPVVLDAADGPGGAWRHRSPSLTMDKIHSIFDLPGVRREPTADGRAPAALVVPAYYGDYERSVGLHVVRPVRVGAVTRGEDDRLVVASDAGEWAARAVVNATGTWTRPYWPFYPGGAGFLGRQLHYASYRGPTEFAGRRVAVVGGGASAMHVLSELGGVAAGTLWITRRPPVWRDDDFGEEARRDAVAMVEERVRQGLPPQSVVSVTGLGYTPVVLEALAKGTLHRLPMFSRIEPNGLAWADGRFEEADTIVWATGFRSALDHLAPLRLRTPGGGIQVDGTQAVAEPRLQLMGYGPSASTIGANRAGRTAALNVRRHLTATRASGQVAVTP</sequence>
<dbReference type="GO" id="GO:0004497">
    <property type="term" value="F:monooxygenase activity"/>
    <property type="evidence" value="ECO:0007669"/>
    <property type="project" value="TreeGrafter"/>
</dbReference>
<keyword evidence="1" id="KW-0560">Oxidoreductase</keyword>
<dbReference type="EMBL" id="JACIBV010000001">
    <property type="protein sequence ID" value="MBB3725122.1"/>
    <property type="molecule type" value="Genomic_DNA"/>
</dbReference>
<comment type="caution">
    <text evidence="2">The sequence shown here is derived from an EMBL/GenBank/DDBJ whole genome shotgun (WGS) entry which is preliminary data.</text>
</comment>
<dbReference type="Proteomes" id="UP000579945">
    <property type="component" value="Unassembled WGS sequence"/>
</dbReference>
<dbReference type="RefSeq" id="WP_183644046.1">
    <property type="nucleotide sequence ID" value="NZ_JACIBV010000001.1"/>
</dbReference>
<protein>
    <submittedName>
        <fullName evidence="2">Cation diffusion facilitator CzcD-associated flavoprotein CzcO</fullName>
    </submittedName>
</protein>
<dbReference type="AlphaFoldDB" id="A0A7W5YLD9"/>
<evidence type="ECO:0000313" key="3">
    <source>
        <dbReference type="Proteomes" id="UP000579945"/>
    </source>
</evidence>
<organism evidence="2 3">
    <name type="scientific">Nonomuraea dietziae</name>
    <dbReference type="NCBI Taxonomy" id="65515"/>
    <lineage>
        <taxon>Bacteria</taxon>
        <taxon>Bacillati</taxon>
        <taxon>Actinomycetota</taxon>
        <taxon>Actinomycetes</taxon>
        <taxon>Streptosporangiales</taxon>
        <taxon>Streptosporangiaceae</taxon>
        <taxon>Nonomuraea</taxon>
    </lineage>
</organism>
<reference evidence="2 3" key="1">
    <citation type="submission" date="2020-08" db="EMBL/GenBank/DDBJ databases">
        <title>Sequencing the genomes of 1000 actinobacteria strains.</title>
        <authorList>
            <person name="Klenk H.-P."/>
        </authorList>
    </citation>
    <scope>NUCLEOTIDE SEQUENCE [LARGE SCALE GENOMIC DNA]</scope>
    <source>
        <strain evidence="2 3">DSM 44320</strain>
    </source>
</reference>
<name>A0A7W5YLD9_9ACTN</name>
<evidence type="ECO:0000256" key="1">
    <source>
        <dbReference type="ARBA" id="ARBA00023002"/>
    </source>
</evidence>
<dbReference type="PRINTS" id="PR00368">
    <property type="entry name" value="FADPNR"/>
</dbReference>
<dbReference type="Pfam" id="PF13738">
    <property type="entry name" value="Pyr_redox_3"/>
    <property type="match status" value="1"/>
</dbReference>
<dbReference type="GO" id="GO:0050660">
    <property type="term" value="F:flavin adenine dinucleotide binding"/>
    <property type="evidence" value="ECO:0007669"/>
    <property type="project" value="TreeGrafter"/>
</dbReference>
<keyword evidence="3" id="KW-1185">Reference proteome</keyword>
<accession>A0A7W5YLD9</accession>
<dbReference type="SUPFAM" id="SSF51905">
    <property type="entry name" value="FAD/NAD(P)-binding domain"/>
    <property type="match status" value="1"/>
</dbReference>